<organism evidence="2 3">
    <name type="scientific">Porticoccus litoralis</name>
    <dbReference type="NCBI Taxonomy" id="434086"/>
    <lineage>
        <taxon>Bacteria</taxon>
        <taxon>Pseudomonadati</taxon>
        <taxon>Pseudomonadota</taxon>
        <taxon>Gammaproteobacteria</taxon>
        <taxon>Cellvibrionales</taxon>
        <taxon>Porticoccaceae</taxon>
        <taxon>Porticoccus</taxon>
    </lineage>
</organism>
<proteinExistence type="predicted"/>
<dbReference type="Proteomes" id="UP001178354">
    <property type="component" value="Unassembled WGS sequence"/>
</dbReference>
<dbReference type="InterPro" id="IPR051396">
    <property type="entry name" value="Bact_Antivir_Def_Nuclease"/>
</dbReference>
<evidence type="ECO:0000259" key="1">
    <source>
        <dbReference type="Pfam" id="PF13175"/>
    </source>
</evidence>
<dbReference type="AlphaFoldDB" id="A0AAW8B4I8"/>
<name>A0AAW8B4I8_9GAMM</name>
<dbReference type="PANTHER" id="PTHR43581">
    <property type="entry name" value="ATP/GTP PHOSPHATASE"/>
    <property type="match status" value="1"/>
</dbReference>
<dbReference type="InterPro" id="IPR041685">
    <property type="entry name" value="AAA_GajA/Old/RecF-like"/>
</dbReference>
<reference evidence="2" key="1">
    <citation type="journal article" date="2010" name="Int. J. Syst. Evol. Microbiol.">
        <title>Porticoccus litoralis gen. nov., sp. nov., a gammaproteobacterium isolated from the Yellow Sea.</title>
        <authorList>
            <person name="Oh H.M."/>
            <person name="Kim H."/>
            <person name="Kim K.M."/>
            <person name="Min G.S."/>
            <person name="Cho J.C."/>
        </authorList>
    </citation>
    <scope>NUCLEOTIDE SEQUENCE</scope>
    <source>
        <strain evidence="2">DSM 25064</strain>
    </source>
</reference>
<evidence type="ECO:0000313" key="2">
    <source>
        <dbReference type="EMBL" id="MDP1520631.1"/>
    </source>
</evidence>
<gene>
    <name evidence="2" type="ORF">Q8A57_06615</name>
</gene>
<dbReference type="SUPFAM" id="SSF52540">
    <property type="entry name" value="P-loop containing nucleoside triphosphate hydrolases"/>
    <property type="match status" value="1"/>
</dbReference>
<sequence length="472" mass="54010">MDMSGKPIIKYFRIIGLHGYKDVVIDFDSPVRIVIAENGAGKTTILSALHSFLTCKFHNLRVIDFEEIRCVFSTSDEEIILKKKSLLDISSSNIEALGNIVQFSALDEAGCIAYITTEFDPEDWDGMRSSPVGQALYDSSPWDWETIHELLSDALENLESSIDDDIRSITKKIKAAIGNTEILYLPTYRRIEKLFERQRSRFSKRQALANSRRQSEQSPVIRSQMNYGLADVEDRLTALTETVQRRTNFGYREISANIIDDLLAGKAKRSKTDVSDLPDLETLRLFFSRIGGAKKLEENYLDRIQQIYDDEDYEDDSDRDTLIYFLSKLSQVVNQTKQLESTIENFVKKANTYLGETSDVKSFNYDPERMRVSVINKWTSEEVKLNDLSSGEKQVVSLLSYLFLYTSDKIILVDEPELSLSIDWQQKILVDMAAAPTCKQLLAITHSPFIFDNELDPCSSPLKIKREEKNRD</sequence>
<dbReference type="EMBL" id="JAUUUU010000003">
    <property type="protein sequence ID" value="MDP1520631.1"/>
    <property type="molecule type" value="Genomic_DNA"/>
</dbReference>
<dbReference type="Pfam" id="PF13175">
    <property type="entry name" value="AAA_15"/>
    <property type="match status" value="1"/>
</dbReference>
<comment type="caution">
    <text evidence="2">The sequence shown here is derived from an EMBL/GenBank/DDBJ whole genome shotgun (WGS) entry which is preliminary data.</text>
</comment>
<dbReference type="PANTHER" id="PTHR43581:SF2">
    <property type="entry name" value="EXCINUCLEASE ATPASE SUBUNIT"/>
    <property type="match status" value="1"/>
</dbReference>
<protein>
    <submittedName>
        <fullName evidence="2">AAA family ATPase</fullName>
    </submittedName>
</protein>
<keyword evidence="3" id="KW-1185">Reference proteome</keyword>
<reference evidence="2" key="2">
    <citation type="submission" date="2023-08" db="EMBL/GenBank/DDBJ databases">
        <authorList>
            <person name="Luo J."/>
        </authorList>
    </citation>
    <scope>NUCLEOTIDE SEQUENCE</scope>
    <source>
        <strain evidence="2">DSM 25064</strain>
    </source>
</reference>
<dbReference type="RefSeq" id="WP_305170201.1">
    <property type="nucleotide sequence ID" value="NZ_JAUUUU010000003.1"/>
</dbReference>
<feature type="domain" description="Endonuclease GajA/Old nuclease/RecF-like AAA" evidence="1">
    <location>
        <begin position="10"/>
        <end position="450"/>
    </location>
</feature>
<accession>A0AAW8B4I8</accession>
<evidence type="ECO:0000313" key="3">
    <source>
        <dbReference type="Proteomes" id="UP001178354"/>
    </source>
</evidence>
<dbReference type="Gene3D" id="3.40.50.300">
    <property type="entry name" value="P-loop containing nucleotide triphosphate hydrolases"/>
    <property type="match status" value="1"/>
</dbReference>
<dbReference type="InterPro" id="IPR027417">
    <property type="entry name" value="P-loop_NTPase"/>
</dbReference>